<comment type="caution">
    <text evidence="1">The sequence shown here is derived from an EMBL/GenBank/DDBJ whole genome shotgun (WGS) entry which is preliminary data.</text>
</comment>
<gene>
    <name evidence="1" type="ORF">F0919_17035</name>
</gene>
<sequence>MFHWQCLACYLLLCRQCNLHLLQQALKLRITMQMKNVTGVMEAGVALLVRGLVKFSVARAVVVVQLQIAMELPEPVPVVVVTEAGPAHHVTAQENVLPAMEPALYKVI</sequence>
<dbReference type="RefSeq" id="WP_150033992.1">
    <property type="nucleotide sequence ID" value="NZ_VWSH01000004.1"/>
</dbReference>
<proteinExistence type="predicted"/>
<organism evidence="1 2">
    <name type="scientific">Taibaiella lutea</name>
    <dbReference type="NCBI Taxonomy" id="2608001"/>
    <lineage>
        <taxon>Bacteria</taxon>
        <taxon>Pseudomonadati</taxon>
        <taxon>Bacteroidota</taxon>
        <taxon>Chitinophagia</taxon>
        <taxon>Chitinophagales</taxon>
        <taxon>Chitinophagaceae</taxon>
        <taxon>Taibaiella</taxon>
    </lineage>
</organism>
<keyword evidence="2" id="KW-1185">Reference proteome</keyword>
<dbReference type="Proteomes" id="UP000323632">
    <property type="component" value="Unassembled WGS sequence"/>
</dbReference>
<dbReference type="EMBL" id="VWSH01000004">
    <property type="protein sequence ID" value="KAA5532489.1"/>
    <property type="molecule type" value="Genomic_DNA"/>
</dbReference>
<accession>A0A5M6CH83</accession>
<name>A0A5M6CH83_9BACT</name>
<dbReference type="AlphaFoldDB" id="A0A5M6CH83"/>
<evidence type="ECO:0000313" key="2">
    <source>
        <dbReference type="Proteomes" id="UP000323632"/>
    </source>
</evidence>
<evidence type="ECO:0000313" key="1">
    <source>
        <dbReference type="EMBL" id="KAA5532489.1"/>
    </source>
</evidence>
<reference evidence="1 2" key="1">
    <citation type="submission" date="2019-09" db="EMBL/GenBank/DDBJ databases">
        <title>Genome sequence and assembly of Taibaiella sp.</title>
        <authorList>
            <person name="Chhetri G."/>
        </authorList>
    </citation>
    <scope>NUCLEOTIDE SEQUENCE [LARGE SCALE GENOMIC DNA]</scope>
    <source>
        <strain evidence="1 2">KVB11</strain>
    </source>
</reference>
<protein>
    <submittedName>
        <fullName evidence="1">Uncharacterized protein</fullName>
    </submittedName>
</protein>